<evidence type="ECO:0000256" key="1">
    <source>
        <dbReference type="ARBA" id="ARBA00005168"/>
    </source>
</evidence>
<evidence type="ECO:0000256" key="3">
    <source>
        <dbReference type="ARBA" id="ARBA00011738"/>
    </source>
</evidence>
<dbReference type="InterPro" id="IPR036406">
    <property type="entry name" value="Coprogen_oxidase_aer_sf"/>
</dbReference>
<dbReference type="EC" id="1.3.3.3" evidence="4"/>
<keyword evidence="5" id="KW-0560">Oxidoreductase</keyword>
<comment type="similarity">
    <text evidence="2">Belongs to the aerobic coproporphyrinogen-III oxidase family.</text>
</comment>
<dbReference type="GO" id="GO:0004109">
    <property type="term" value="F:coproporphyrinogen oxidase activity"/>
    <property type="evidence" value="ECO:0007669"/>
    <property type="project" value="UniProtKB-EC"/>
</dbReference>
<keyword evidence="9" id="KW-1185">Reference proteome</keyword>
<evidence type="ECO:0000256" key="2">
    <source>
        <dbReference type="ARBA" id="ARBA00010644"/>
    </source>
</evidence>
<dbReference type="PANTHER" id="PTHR10755:SF0">
    <property type="entry name" value="OXYGEN-DEPENDENT COPROPORPHYRINOGEN-III OXIDASE, MITOCHONDRIAL"/>
    <property type="match status" value="1"/>
</dbReference>
<comment type="pathway">
    <text evidence="1">Porphyrin-containing compound metabolism; protoporphyrin-IX biosynthesis; protoporphyrinogen-IX from coproporphyrinogen-III (O2 route): step 1/1.</text>
</comment>
<dbReference type="GO" id="GO:0006782">
    <property type="term" value="P:protoporphyrinogen IX biosynthetic process"/>
    <property type="evidence" value="ECO:0007669"/>
    <property type="project" value="UniProtKB-UniPathway"/>
</dbReference>
<dbReference type="STRING" id="3818.A0A444YP56"/>
<evidence type="ECO:0000313" key="8">
    <source>
        <dbReference type="EMBL" id="RYR03740.1"/>
    </source>
</evidence>
<dbReference type="UniPathway" id="UPA00251">
    <property type="reaction ID" value="UER00322"/>
</dbReference>
<dbReference type="Gene3D" id="3.40.1500.10">
    <property type="entry name" value="Coproporphyrinogen III oxidase, aerobic"/>
    <property type="match status" value="1"/>
</dbReference>
<dbReference type="Pfam" id="PF01218">
    <property type="entry name" value="Coprogen_oxidas"/>
    <property type="match status" value="1"/>
</dbReference>
<dbReference type="PANTHER" id="PTHR10755">
    <property type="entry name" value="COPROPORPHYRINOGEN III OXIDASE, MITOCHONDRIAL"/>
    <property type="match status" value="1"/>
</dbReference>
<evidence type="ECO:0000256" key="6">
    <source>
        <dbReference type="ARBA" id="ARBA00023244"/>
    </source>
</evidence>
<proteinExistence type="inferred from homology"/>
<organism evidence="8 9">
    <name type="scientific">Arachis hypogaea</name>
    <name type="common">Peanut</name>
    <dbReference type="NCBI Taxonomy" id="3818"/>
    <lineage>
        <taxon>Eukaryota</taxon>
        <taxon>Viridiplantae</taxon>
        <taxon>Streptophyta</taxon>
        <taxon>Embryophyta</taxon>
        <taxon>Tracheophyta</taxon>
        <taxon>Spermatophyta</taxon>
        <taxon>Magnoliopsida</taxon>
        <taxon>eudicotyledons</taxon>
        <taxon>Gunneridae</taxon>
        <taxon>Pentapetalae</taxon>
        <taxon>rosids</taxon>
        <taxon>fabids</taxon>
        <taxon>Fabales</taxon>
        <taxon>Fabaceae</taxon>
        <taxon>Papilionoideae</taxon>
        <taxon>50 kb inversion clade</taxon>
        <taxon>dalbergioids sensu lato</taxon>
        <taxon>Dalbergieae</taxon>
        <taxon>Pterocarpus clade</taxon>
        <taxon>Arachis</taxon>
    </lineage>
</organism>
<dbReference type="GO" id="GO:0009570">
    <property type="term" value="C:chloroplast stroma"/>
    <property type="evidence" value="ECO:0007669"/>
    <property type="project" value="TreeGrafter"/>
</dbReference>
<evidence type="ECO:0000256" key="5">
    <source>
        <dbReference type="ARBA" id="ARBA00023002"/>
    </source>
</evidence>
<comment type="subunit">
    <text evidence="3">Homodimer.</text>
</comment>
<evidence type="ECO:0000313" key="9">
    <source>
        <dbReference type="Proteomes" id="UP000289738"/>
    </source>
</evidence>
<dbReference type="SUPFAM" id="SSF102886">
    <property type="entry name" value="Coproporphyrinogen III oxidase"/>
    <property type="match status" value="1"/>
</dbReference>
<dbReference type="AlphaFoldDB" id="A0A444YP56"/>
<comment type="caution">
    <text evidence="8">The sequence shown here is derived from an EMBL/GenBank/DDBJ whole genome shotgun (WGS) entry which is preliminary data.</text>
</comment>
<name>A0A444YP56_ARAHY</name>
<protein>
    <recommendedName>
        <fullName evidence="4">coproporphyrinogen oxidase</fullName>
        <ecNumber evidence="4">1.3.3.3</ecNumber>
    </recommendedName>
</protein>
<dbReference type="InterPro" id="IPR001260">
    <property type="entry name" value="Coprogen_oxidase_aer"/>
</dbReference>
<sequence length="130" mass="15363">MEELGAAWDRELDSGYSRLEEVVKNRDCWKQSSVIPGMILQFYLSFLLRFYTLIAPLSHRGERRGLGGIFFDDLNDYDQEMLLSFATKCANSVIHAYIPIIERRKDLPFTEQQKAWKQLRRGRHVEFNFI</sequence>
<dbReference type="EMBL" id="SDMP01000016">
    <property type="protein sequence ID" value="RYR03740.1"/>
    <property type="molecule type" value="Genomic_DNA"/>
</dbReference>
<comment type="catalytic activity">
    <reaction evidence="7">
        <text>coproporphyrinogen III + O2 + 2 H(+) = protoporphyrinogen IX + 2 CO2 + 2 H2O</text>
        <dbReference type="Rhea" id="RHEA:18257"/>
        <dbReference type="ChEBI" id="CHEBI:15377"/>
        <dbReference type="ChEBI" id="CHEBI:15378"/>
        <dbReference type="ChEBI" id="CHEBI:15379"/>
        <dbReference type="ChEBI" id="CHEBI:16526"/>
        <dbReference type="ChEBI" id="CHEBI:57307"/>
        <dbReference type="ChEBI" id="CHEBI:57309"/>
        <dbReference type="EC" id="1.3.3.3"/>
    </reaction>
</comment>
<evidence type="ECO:0000256" key="7">
    <source>
        <dbReference type="ARBA" id="ARBA00049102"/>
    </source>
</evidence>
<gene>
    <name evidence="8" type="ORF">Ahy_B06g083011</name>
</gene>
<keyword evidence="6" id="KW-0627">Porphyrin biosynthesis</keyword>
<reference evidence="8 9" key="1">
    <citation type="submission" date="2019-01" db="EMBL/GenBank/DDBJ databases">
        <title>Sequencing of cultivated peanut Arachis hypogaea provides insights into genome evolution and oil improvement.</title>
        <authorList>
            <person name="Chen X."/>
        </authorList>
    </citation>
    <scope>NUCLEOTIDE SEQUENCE [LARGE SCALE GENOMIC DNA]</scope>
    <source>
        <strain evidence="9">cv. Fuhuasheng</strain>
        <tissue evidence="8">Leaves</tissue>
    </source>
</reference>
<dbReference type="PRINTS" id="PR00073">
    <property type="entry name" value="COPRGNOXDASE"/>
</dbReference>
<dbReference type="Proteomes" id="UP000289738">
    <property type="component" value="Chromosome B06"/>
</dbReference>
<evidence type="ECO:0000256" key="4">
    <source>
        <dbReference type="ARBA" id="ARBA00012869"/>
    </source>
</evidence>
<accession>A0A444YP56</accession>